<dbReference type="Proteomes" id="UP000590740">
    <property type="component" value="Unassembled WGS sequence"/>
</dbReference>
<dbReference type="InterPro" id="IPR024524">
    <property type="entry name" value="DUF3800"/>
</dbReference>
<proteinExistence type="predicted"/>
<evidence type="ECO:0000313" key="1">
    <source>
        <dbReference type="EMBL" id="MBB5035571.1"/>
    </source>
</evidence>
<evidence type="ECO:0008006" key="3">
    <source>
        <dbReference type="Google" id="ProtNLM"/>
    </source>
</evidence>
<dbReference type="AlphaFoldDB" id="A0A7W8DN64"/>
<organism evidence="1 2">
    <name type="scientific">Prosthecobacter vanneervenii</name>
    <dbReference type="NCBI Taxonomy" id="48466"/>
    <lineage>
        <taxon>Bacteria</taxon>
        <taxon>Pseudomonadati</taxon>
        <taxon>Verrucomicrobiota</taxon>
        <taxon>Verrucomicrobiia</taxon>
        <taxon>Verrucomicrobiales</taxon>
        <taxon>Verrucomicrobiaceae</taxon>
        <taxon>Prosthecobacter</taxon>
    </lineage>
</organism>
<sequence>MSDAKTDKDLCHLYVDEAGTPDIFDAKGRNNIGQQGCSRFFFLGMLEVHEPDKLIEALRNLREQMVADPYFASAESFKPERRKTALLLHAKDDLPEVRVKVFDLLRSMGSALRFRAVVCDKEVIRLREEKKREEAPGYRYNPDHLYDELARSVLGKFSRMADGYRLWIAKRGSKDRNAALRTALEHAEADFERSFGFSRGGADAWHTTVTNPRETVCLQAADYFLWALQRFYEPRVHAQTGEVTHEERYLNAVWPQISQIHDLHFGREHGTFFTPSNPLTLEARFGPKPQKKKKPHV</sequence>
<evidence type="ECO:0000313" key="2">
    <source>
        <dbReference type="Proteomes" id="UP000590740"/>
    </source>
</evidence>
<comment type="caution">
    <text evidence="1">The sequence shown here is derived from an EMBL/GenBank/DDBJ whole genome shotgun (WGS) entry which is preliminary data.</text>
</comment>
<keyword evidence="2" id="KW-1185">Reference proteome</keyword>
<dbReference type="Pfam" id="PF12686">
    <property type="entry name" value="DUF3800"/>
    <property type="match status" value="1"/>
</dbReference>
<protein>
    <recommendedName>
        <fullName evidence="3">DUF3800 domain-containing protein</fullName>
    </recommendedName>
</protein>
<dbReference type="EMBL" id="JACHIG010000019">
    <property type="protein sequence ID" value="MBB5035571.1"/>
    <property type="molecule type" value="Genomic_DNA"/>
</dbReference>
<gene>
    <name evidence="1" type="ORF">HNQ65_005184</name>
</gene>
<dbReference type="RefSeq" id="WP_184344502.1">
    <property type="nucleotide sequence ID" value="NZ_JACHIG010000019.1"/>
</dbReference>
<accession>A0A7W8DN64</accession>
<name>A0A7W8DN64_9BACT</name>
<reference evidence="1 2" key="1">
    <citation type="submission" date="2020-08" db="EMBL/GenBank/DDBJ databases">
        <title>Genomic Encyclopedia of Type Strains, Phase IV (KMG-IV): sequencing the most valuable type-strain genomes for metagenomic binning, comparative biology and taxonomic classification.</title>
        <authorList>
            <person name="Goeker M."/>
        </authorList>
    </citation>
    <scope>NUCLEOTIDE SEQUENCE [LARGE SCALE GENOMIC DNA]</scope>
    <source>
        <strain evidence="1 2">DSM 12252</strain>
    </source>
</reference>